<accession>A0AC59HU69</accession>
<evidence type="ECO:0000313" key="1">
    <source>
        <dbReference type="EMBL" id="BDQ63213.1"/>
    </source>
</evidence>
<protein>
    <submittedName>
        <fullName evidence="1">Uncharacterized protein</fullName>
    </submittedName>
</protein>
<name>A0AC59HU69_ENTFL</name>
<organism evidence="1 2">
    <name type="scientific">Enterococcus faecalis</name>
    <name type="common">Streptococcus faecalis</name>
    <dbReference type="NCBI Taxonomy" id="1351"/>
    <lineage>
        <taxon>Bacteria</taxon>
        <taxon>Bacillati</taxon>
        <taxon>Bacillota</taxon>
        <taxon>Bacilli</taxon>
        <taxon>Lactobacillales</taxon>
        <taxon>Enterococcaceae</taxon>
        <taxon>Enterococcus</taxon>
    </lineage>
</organism>
<proteinExistence type="predicted"/>
<gene>
    <name evidence="1" type="ORF">EfsSVR2332_32910</name>
</gene>
<dbReference type="Proteomes" id="UP001317613">
    <property type="component" value="Chromosome"/>
</dbReference>
<reference evidence="1" key="1">
    <citation type="submission" date="2022-08" db="EMBL/GenBank/DDBJ databases">
        <title>Molecular epidemiological analysis of five strains of VanD-type vancomycin-resistant Enterococcus faecalis.</title>
        <authorList>
            <person name="Mimura K."/>
            <person name="Hashimoto Y."/>
            <person name="Tomita H."/>
        </authorList>
    </citation>
    <scope>NUCLEOTIDE SEQUENCE</scope>
    <source>
        <strain evidence="1">SVR2332</strain>
    </source>
</reference>
<sequence>MGLFNHKKKDDIEFTETSSYGPIKIDETRKLFKYKSEIFNYTDLISFELIEDGNQVTHGGISLGRAALGGILFGTSGAAITGASKIKKEDKNYCSQLDIMIHVKNSPKPTKFIKLITFKIDKSKFMYKQMANIAKEILGGLNYILDNIETQTSSDNAIDQFDNLKKLKELLDMGILSQEEFDKKKQKLLDL</sequence>
<dbReference type="EMBL" id="AP026729">
    <property type="protein sequence ID" value="BDQ63213.1"/>
    <property type="molecule type" value="Genomic_DNA"/>
</dbReference>
<evidence type="ECO:0000313" key="2">
    <source>
        <dbReference type="Proteomes" id="UP001317613"/>
    </source>
</evidence>